<accession>A0A1M7SQW1</accession>
<keyword evidence="3 7" id="KW-0547">Nucleotide-binding</keyword>
<dbReference type="PANTHER" id="PTHR43311:SF1">
    <property type="entry name" value="GLUTAMYL-Q TRNA(ASP) SYNTHETASE"/>
    <property type="match status" value="1"/>
</dbReference>
<dbReference type="NCBIfam" id="NF004315">
    <property type="entry name" value="PRK05710.1-4"/>
    <property type="match status" value="1"/>
</dbReference>
<evidence type="ECO:0000313" key="9">
    <source>
        <dbReference type="EMBL" id="SHN60842.1"/>
    </source>
</evidence>
<dbReference type="InterPro" id="IPR020058">
    <property type="entry name" value="Glu/Gln-tRNA-synth_Ib_cat-dom"/>
</dbReference>
<evidence type="ECO:0000259" key="8">
    <source>
        <dbReference type="Pfam" id="PF00749"/>
    </source>
</evidence>
<dbReference type="GO" id="GO:0005829">
    <property type="term" value="C:cytosol"/>
    <property type="evidence" value="ECO:0007669"/>
    <property type="project" value="TreeGrafter"/>
</dbReference>
<keyword evidence="2" id="KW-0479">Metal-binding</keyword>
<evidence type="ECO:0000256" key="4">
    <source>
        <dbReference type="ARBA" id="ARBA00022833"/>
    </source>
</evidence>
<keyword evidence="6 7" id="KW-0030">Aminoacyl-tRNA synthetase</keyword>
<keyword evidence="5 7" id="KW-0067">ATP-binding</keyword>
<dbReference type="PROSITE" id="PS00178">
    <property type="entry name" value="AA_TRNA_LIGASE_I"/>
    <property type="match status" value="1"/>
</dbReference>
<keyword evidence="4" id="KW-0862">Zinc</keyword>
<evidence type="ECO:0000256" key="2">
    <source>
        <dbReference type="ARBA" id="ARBA00022723"/>
    </source>
</evidence>
<dbReference type="STRING" id="1189325.SAMN04488119_101109"/>
<organism evidence="9 10">
    <name type="scientific">Oceanicella actignis</name>
    <dbReference type="NCBI Taxonomy" id="1189325"/>
    <lineage>
        <taxon>Bacteria</taxon>
        <taxon>Pseudomonadati</taxon>
        <taxon>Pseudomonadota</taxon>
        <taxon>Alphaproteobacteria</taxon>
        <taxon>Rhodobacterales</taxon>
        <taxon>Paracoccaceae</taxon>
        <taxon>Oceanicella</taxon>
    </lineage>
</organism>
<comment type="similarity">
    <text evidence="7">Belongs to the class-I aminoacyl-tRNA synthetase family.</text>
</comment>
<dbReference type="SUPFAM" id="SSF52374">
    <property type="entry name" value="Nucleotidylyl transferase"/>
    <property type="match status" value="1"/>
</dbReference>
<feature type="domain" description="Glutamyl/glutaminyl-tRNA synthetase class Ib catalytic" evidence="8">
    <location>
        <begin position="10"/>
        <end position="111"/>
    </location>
</feature>
<dbReference type="InterPro" id="IPR001412">
    <property type="entry name" value="aa-tRNA-synth_I_CS"/>
</dbReference>
<dbReference type="InterPro" id="IPR000924">
    <property type="entry name" value="Glu/Gln-tRNA-synth"/>
</dbReference>
<dbReference type="PANTHER" id="PTHR43311">
    <property type="entry name" value="GLUTAMATE--TRNA LIGASE"/>
    <property type="match status" value="1"/>
</dbReference>
<protein>
    <submittedName>
        <fullName evidence="9">Glutamyl-Q tRNA(Asp) synthetase</fullName>
    </submittedName>
</protein>
<evidence type="ECO:0000256" key="6">
    <source>
        <dbReference type="ARBA" id="ARBA00023146"/>
    </source>
</evidence>
<keyword evidence="10" id="KW-1185">Reference proteome</keyword>
<evidence type="ECO:0000256" key="3">
    <source>
        <dbReference type="ARBA" id="ARBA00022741"/>
    </source>
</evidence>
<gene>
    <name evidence="9" type="ORF">SAMN05216200_103110</name>
</gene>
<dbReference type="EMBL" id="FRDL01000003">
    <property type="protein sequence ID" value="SHN60842.1"/>
    <property type="molecule type" value="Genomic_DNA"/>
</dbReference>
<evidence type="ECO:0000256" key="1">
    <source>
        <dbReference type="ARBA" id="ARBA00022598"/>
    </source>
</evidence>
<evidence type="ECO:0000313" key="10">
    <source>
        <dbReference type="Proteomes" id="UP000184066"/>
    </source>
</evidence>
<proteinExistence type="inferred from homology"/>
<dbReference type="Proteomes" id="UP000184066">
    <property type="component" value="Unassembled WGS sequence"/>
</dbReference>
<sequence length="309" mass="33478">MSRPAEHVERFAPSPNGFLHLGHAFSAILAHDAARAAGGRFLLRIEDIDQGRARPEYEQAIIEDLRWLGLRWDAPPMRQSQRMAVYARALDDLRARGLLYPCACTRKDIAQALAAPQEVGGAMPALPDGRGPDGPPYPGTCRRMLPAPGAPVAWRLDMRAAIAALGGASAVGRLSMRELGAGPGGETGLLRLDPDWLIARCGDVVLARKDVAASYHLAVVLDDAAQGVTHVTRGQDLFAAAPLHRLLQALFGLPVPVWRHHRLIRDAAGRRLAKRDRDAGLRELRAAGVTPGQIRRMLDLPPARQASPR</sequence>
<keyword evidence="7" id="KW-0648">Protein biosynthesis</keyword>
<reference evidence="9 10" key="1">
    <citation type="submission" date="2016-12" db="EMBL/GenBank/DDBJ databases">
        <authorList>
            <person name="Song W.-J."/>
            <person name="Kurnit D.M."/>
        </authorList>
    </citation>
    <scope>NUCLEOTIDE SEQUENCE [LARGE SCALE GENOMIC DNA]</scope>
    <source>
        <strain evidence="9 10">CGMCC 1.10808</strain>
    </source>
</reference>
<dbReference type="GO" id="GO:0006424">
    <property type="term" value="P:glutamyl-tRNA aminoacylation"/>
    <property type="evidence" value="ECO:0007669"/>
    <property type="project" value="TreeGrafter"/>
</dbReference>
<dbReference type="PRINTS" id="PR00987">
    <property type="entry name" value="TRNASYNTHGLU"/>
</dbReference>
<dbReference type="InterPro" id="IPR049940">
    <property type="entry name" value="GluQ/Sye"/>
</dbReference>
<dbReference type="OrthoDB" id="9807503at2"/>
<dbReference type="InterPro" id="IPR014729">
    <property type="entry name" value="Rossmann-like_a/b/a_fold"/>
</dbReference>
<dbReference type="GO" id="GO:0004818">
    <property type="term" value="F:glutamate-tRNA ligase activity"/>
    <property type="evidence" value="ECO:0007669"/>
    <property type="project" value="TreeGrafter"/>
</dbReference>
<dbReference type="RefSeq" id="WP_072746705.1">
    <property type="nucleotide sequence ID" value="NZ_FOHL01000001.1"/>
</dbReference>
<keyword evidence="1 7" id="KW-0436">Ligase</keyword>
<feature type="domain" description="Glutamyl/glutaminyl-tRNA synthetase class Ib catalytic" evidence="8">
    <location>
        <begin position="201"/>
        <end position="291"/>
    </location>
</feature>
<evidence type="ECO:0000256" key="7">
    <source>
        <dbReference type="RuleBase" id="RU363037"/>
    </source>
</evidence>
<dbReference type="AlphaFoldDB" id="A0A1M7SQW1"/>
<dbReference type="Pfam" id="PF00749">
    <property type="entry name" value="tRNA-synt_1c"/>
    <property type="match status" value="2"/>
</dbReference>
<dbReference type="Gene3D" id="3.40.50.620">
    <property type="entry name" value="HUPs"/>
    <property type="match status" value="1"/>
</dbReference>
<evidence type="ECO:0000256" key="5">
    <source>
        <dbReference type="ARBA" id="ARBA00022840"/>
    </source>
</evidence>
<name>A0A1M7SQW1_9RHOB</name>
<dbReference type="GO" id="GO:0005524">
    <property type="term" value="F:ATP binding"/>
    <property type="evidence" value="ECO:0007669"/>
    <property type="project" value="UniProtKB-KW"/>
</dbReference>